<protein>
    <submittedName>
        <fullName evidence="1">Uncharacterized protein</fullName>
    </submittedName>
</protein>
<reference evidence="1" key="1">
    <citation type="submission" date="2017-02" db="EMBL/GenBank/DDBJ databases">
        <authorList>
            <person name="Regsiter A."/>
            <person name="William W."/>
        </authorList>
    </citation>
    <scope>NUCLEOTIDE SEQUENCE</scope>
    <source>
        <strain evidence="1">BdmA 4</strain>
    </source>
</reference>
<evidence type="ECO:0000313" key="1">
    <source>
        <dbReference type="EMBL" id="SLM17990.1"/>
    </source>
</evidence>
<gene>
    <name evidence="1" type="ORF">SPIRO4BDMA_40562</name>
</gene>
<name>A0A3P3XNZ6_9SPIR</name>
<sequence length="215" mass="22758">MKALGRSAGVARKFSFLVVFAVLCGAMLSAQPYVDAYSSATEQAMKSMLTGDAFKAAAKAIEAGSADLANLATSKAPGYTAPKSYLANVMSVNPDGSVGISTISQWQYIASDFGADHAILQLTWGQNAVNLAEVGHRGSLFIPGVSVNGKSYRFLIHLKVVNVEEMKYTDEAFNAGLFNAYYSGAAGKKTQYTITCEVLAIEDVGNSVKLGMQMP</sequence>
<dbReference type="EMBL" id="FWDO01000004">
    <property type="protein sequence ID" value="SLM17990.1"/>
    <property type="molecule type" value="Genomic_DNA"/>
</dbReference>
<dbReference type="AlphaFoldDB" id="A0A3P3XNZ6"/>
<proteinExistence type="predicted"/>
<accession>A0A3P3XNZ6</accession>
<organism evidence="1">
    <name type="scientific">uncultured spirochete</name>
    <dbReference type="NCBI Taxonomy" id="156406"/>
    <lineage>
        <taxon>Bacteria</taxon>
        <taxon>Pseudomonadati</taxon>
        <taxon>Spirochaetota</taxon>
        <taxon>Spirochaetia</taxon>
        <taxon>Spirochaetales</taxon>
        <taxon>environmental samples</taxon>
    </lineage>
</organism>